<dbReference type="RefSeq" id="WP_083047868.1">
    <property type="nucleotide sequence ID" value="NZ_MWQY01000002.1"/>
</dbReference>
<reference evidence="5 6" key="1">
    <citation type="submission" date="2017-03" db="EMBL/GenBank/DDBJ databases">
        <title>Draft Genome sequence of Marispirochaeta sp. strain JC444.</title>
        <authorList>
            <person name="Shivani Y."/>
            <person name="Subhash Y."/>
            <person name="Sasikala C."/>
            <person name="Ramana C."/>
        </authorList>
    </citation>
    <scope>NUCLEOTIDE SEQUENCE [LARGE SCALE GENOMIC DNA]</scope>
    <source>
        <strain evidence="5 6">JC444</strain>
    </source>
</reference>
<dbReference type="GO" id="GO:0017168">
    <property type="term" value="F:5-oxoprolinase (ATP-hydrolyzing) activity"/>
    <property type="evidence" value="ECO:0007669"/>
    <property type="project" value="TreeGrafter"/>
</dbReference>
<evidence type="ECO:0000256" key="1">
    <source>
        <dbReference type="SAM" id="MobiDB-lite"/>
    </source>
</evidence>
<feature type="region of interest" description="Disordered" evidence="1">
    <location>
        <begin position="253"/>
        <end position="277"/>
    </location>
</feature>
<dbReference type="Pfam" id="PF05378">
    <property type="entry name" value="Hydant_A_N"/>
    <property type="match status" value="1"/>
</dbReference>
<dbReference type="GO" id="GO:0006749">
    <property type="term" value="P:glutathione metabolic process"/>
    <property type="evidence" value="ECO:0007669"/>
    <property type="project" value="TreeGrafter"/>
</dbReference>
<dbReference type="EMBL" id="MWQY01000002">
    <property type="protein sequence ID" value="ORC37828.1"/>
    <property type="molecule type" value="Genomic_DNA"/>
</dbReference>
<dbReference type="STRING" id="1963862.B4O97_02165"/>
<dbReference type="InterPro" id="IPR012437">
    <property type="entry name" value="DUF1638"/>
</dbReference>
<dbReference type="OrthoDB" id="9768323at2"/>
<dbReference type="InterPro" id="IPR002821">
    <property type="entry name" value="Hydantoinase_A"/>
</dbReference>
<dbReference type="AlphaFoldDB" id="A0A1Y1S204"/>
<feature type="domain" description="Hydantoinase A/oxoprolinase" evidence="2">
    <location>
        <begin position="460"/>
        <end position="601"/>
    </location>
</feature>
<dbReference type="Pfam" id="PF01968">
    <property type="entry name" value="Hydantoinase_A"/>
    <property type="match status" value="1"/>
</dbReference>
<dbReference type="Proteomes" id="UP000192343">
    <property type="component" value="Unassembled WGS sequence"/>
</dbReference>
<dbReference type="GO" id="GO:0005829">
    <property type="term" value="C:cytosol"/>
    <property type="evidence" value="ECO:0007669"/>
    <property type="project" value="TreeGrafter"/>
</dbReference>
<comment type="caution">
    <text evidence="5">The sequence shown here is derived from an EMBL/GenBank/DDBJ whole genome shotgun (WGS) entry which is preliminary data.</text>
</comment>
<dbReference type="Pfam" id="PF07796">
    <property type="entry name" value="DUF1638"/>
    <property type="match status" value="1"/>
</dbReference>
<gene>
    <name evidence="5" type="ORF">B4O97_02165</name>
</gene>
<dbReference type="SUPFAM" id="SSF53067">
    <property type="entry name" value="Actin-like ATPase domain"/>
    <property type="match status" value="1"/>
</dbReference>
<sequence>MSIRILACGVFRTDLKKILGTNQSDIAISFLEGGLHSEPNKLREALQRAIDEEHAASRIILLYGLCGTGTSGLHARSIPLIIPRVHDCISLFLGSSAAYTRQFRHIPGTYYISAGWYEEQVQPRGSKPGGDDRDPSQEAIRLDISRDKPEDLVEKYGRENAEAILDVTHSWKKNYKRAVFIDTGSGDRDKYRKHVQTIGQKFNWKTETIAGSTRLMERALKAETGDDEILVVEPGELTYFDVAAGRLNAGKPEEAGLGYSPQRRSWTIPGSRGTSHRQRRIGLGIDAGGTYTDAVLFDLQTESVLAKTKALTTPWDYTEGIDKALEQLPAETLIRTEIVSVSTTLATNAIVENNRQAVGLLLMPLSDSVAEEIEHRPLQLIRGRVNISGEVQEEIDETEIRKTAREMVRNHGVRAFAVSGYGGTVNPVHEKTVAGILRDETGLMVCAGHELSGQLDFTVRAATAVLNAGIIPHLETFFHAVEDRLRFRHIDAPVLFVRGDGFLMNASYAMEHPIETALSGPAASIAGARYLTGCDEACIIDVGGTTSDIAYVENGSVETDPDGAMIGNHRTHVRAVDMVTLGIGGDSEVVFDRGDIRVGPRRVSPLCRLGREGEDLLKRLASRIDDFSASSSAALICRFTGKQPPFPLNRMEKEALDSLINGPLSVLELAEKILLGHWRFLKLDRLLSVRSIEILGLTPTDLLHVEERLVLGSKESARLGLKLHARLSGLPEAEYARLVWGQAERSISAGVMAKMLELSPGDPAVELLVSGGSRRVRLSAKPAAPLVGLGAAAPFLLGGIQRSLDQEALIPENADVANAIGAVTSSVQALARASIVPAAPEGYRLTGTDDTIYSELSQAESVLEARLLEQVRRRAFAAGTSETEVRLSVWDRVARSATGEPILLERCMEAEIRGLPDNF</sequence>
<evidence type="ECO:0000313" key="5">
    <source>
        <dbReference type="EMBL" id="ORC37828.1"/>
    </source>
</evidence>
<dbReference type="InterPro" id="IPR043129">
    <property type="entry name" value="ATPase_NBD"/>
</dbReference>
<dbReference type="PANTHER" id="PTHR11365:SF2">
    <property type="entry name" value="5-OXOPROLINASE"/>
    <property type="match status" value="1"/>
</dbReference>
<protein>
    <recommendedName>
        <fullName evidence="7">Hydantoinase/oxoprolinase</fullName>
    </recommendedName>
</protein>
<feature type="domain" description="DUF1638" evidence="4">
    <location>
        <begin position="30"/>
        <end position="220"/>
    </location>
</feature>
<dbReference type="InterPro" id="IPR008040">
    <property type="entry name" value="Hydant_A_N"/>
</dbReference>
<evidence type="ECO:0000259" key="2">
    <source>
        <dbReference type="Pfam" id="PF01968"/>
    </source>
</evidence>
<keyword evidence="6" id="KW-1185">Reference proteome</keyword>
<evidence type="ECO:0000313" key="6">
    <source>
        <dbReference type="Proteomes" id="UP000192343"/>
    </source>
</evidence>
<proteinExistence type="predicted"/>
<evidence type="ECO:0008006" key="7">
    <source>
        <dbReference type="Google" id="ProtNLM"/>
    </source>
</evidence>
<feature type="domain" description="Hydantoinase/oxoprolinase N-terminal" evidence="3">
    <location>
        <begin position="283"/>
        <end position="440"/>
    </location>
</feature>
<dbReference type="InterPro" id="IPR045079">
    <property type="entry name" value="Oxoprolinase-like"/>
</dbReference>
<name>A0A1Y1S204_9SPIO</name>
<organism evidence="5 6">
    <name type="scientific">Marispirochaeta aestuarii</name>
    <dbReference type="NCBI Taxonomy" id="1963862"/>
    <lineage>
        <taxon>Bacteria</taxon>
        <taxon>Pseudomonadati</taxon>
        <taxon>Spirochaetota</taxon>
        <taxon>Spirochaetia</taxon>
        <taxon>Spirochaetales</taxon>
        <taxon>Spirochaetaceae</taxon>
        <taxon>Marispirochaeta</taxon>
    </lineage>
</organism>
<evidence type="ECO:0000259" key="3">
    <source>
        <dbReference type="Pfam" id="PF05378"/>
    </source>
</evidence>
<dbReference type="PANTHER" id="PTHR11365">
    <property type="entry name" value="5-OXOPROLINASE RELATED"/>
    <property type="match status" value="1"/>
</dbReference>
<evidence type="ECO:0000259" key="4">
    <source>
        <dbReference type="Pfam" id="PF07796"/>
    </source>
</evidence>
<accession>A0A1Y1S204</accession>